<evidence type="ECO:0000313" key="3">
    <source>
        <dbReference type="Proteomes" id="UP001194468"/>
    </source>
</evidence>
<reference evidence="2" key="2">
    <citation type="journal article" date="2020" name="Nat. Commun.">
        <title>Large-scale genome sequencing of mycorrhizal fungi provides insights into the early evolution of symbiotic traits.</title>
        <authorList>
            <person name="Miyauchi S."/>
            <person name="Kiss E."/>
            <person name="Kuo A."/>
            <person name="Drula E."/>
            <person name="Kohler A."/>
            <person name="Sanchez-Garcia M."/>
            <person name="Morin E."/>
            <person name="Andreopoulos B."/>
            <person name="Barry K.W."/>
            <person name="Bonito G."/>
            <person name="Buee M."/>
            <person name="Carver A."/>
            <person name="Chen C."/>
            <person name="Cichocki N."/>
            <person name="Clum A."/>
            <person name="Culley D."/>
            <person name="Crous P.W."/>
            <person name="Fauchery L."/>
            <person name="Girlanda M."/>
            <person name="Hayes R.D."/>
            <person name="Keri Z."/>
            <person name="LaButti K."/>
            <person name="Lipzen A."/>
            <person name="Lombard V."/>
            <person name="Magnuson J."/>
            <person name="Maillard F."/>
            <person name="Murat C."/>
            <person name="Nolan M."/>
            <person name="Ohm R.A."/>
            <person name="Pangilinan J."/>
            <person name="Pereira M.F."/>
            <person name="Perotto S."/>
            <person name="Peter M."/>
            <person name="Pfister S."/>
            <person name="Riley R."/>
            <person name="Sitrit Y."/>
            <person name="Stielow J.B."/>
            <person name="Szollosi G."/>
            <person name="Zifcakova L."/>
            <person name="Stursova M."/>
            <person name="Spatafora J.W."/>
            <person name="Tedersoo L."/>
            <person name="Vaario L.M."/>
            <person name="Yamada A."/>
            <person name="Yan M."/>
            <person name="Wang P."/>
            <person name="Xu J."/>
            <person name="Bruns T."/>
            <person name="Baldrian P."/>
            <person name="Vilgalys R."/>
            <person name="Dunand C."/>
            <person name="Henrissat B."/>
            <person name="Grigoriev I.V."/>
            <person name="Hibbett D."/>
            <person name="Nagy L.G."/>
            <person name="Martin F.M."/>
        </authorList>
    </citation>
    <scope>NUCLEOTIDE SEQUENCE</scope>
    <source>
        <strain evidence="2">BED1</strain>
    </source>
</reference>
<name>A0AAD4GH48_BOLED</name>
<feature type="region of interest" description="Disordered" evidence="1">
    <location>
        <begin position="406"/>
        <end position="451"/>
    </location>
</feature>
<gene>
    <name evidence="2" type="ORF">L210DRAFT_3502506</name>
</gene>
<feature type="compositionally biased region" description="Polar residues" evidence="1">
    <location>
        <begin position="126"/>
        <end position="138"/>
    </location>
</feature>
<reference evidence="2" key="1">
    <citation type="submission" date="2019-10" db="EMBL/GenBank/DDBJ databases">
        <authorList>
            <consortium name="DOE Joint Genome Institute"/>
            <person name="Kuo A."/>
            <person name="Miyauchi S."/>
            <person name="Kiss E."/>
            <person name="Drula E."/>
            <person name="Kohler A."/>
            <person name="Sanchez-Garcia M."/>
            <person name="Andreopoulos B."/>
            <person name="Barry K.W."/>
            <person name="Bonito G."/>
            <person name="Buee M."/>
            <person name="Carver A."/>
            <person name="Chen C."/>
            <person name="Cichocki N."/>
            <person name="Clum A."/>
            <person name="Culley D."/>
            <person name="Crous P.W."/>
            <person name="Fauchery L."/>
            <person name="Girlanda M."/>
            <person name="Hayes R."/>
            <person name="Keri Z."/>
            <person name="LaButti K."/>
            <person name="Lipzen A."/>
            <person name="Lombard V."/>
            <person name="Magnuson J."/>
            <person name="Maillard F."/>
            <person name="Morin E."/>
            <person name="Murat C."/>
            <person name="Nolan M."/>
            <person name="Ohm R."/>
            <person name="Pangilinan J."/>
            <person name="Pereira M."/>
            <person name="Perotto S."/>
            <person name="Peter M."/>
            <person name="Riley R."/>
            <person name="Sitrit Y."/>
            <person name="Stielow B."/>
            <person name="Szollosi G."/>
            <person name="Zifcakova L."/>
            <person name="Stursova M."/>
            <person name="Spatafora J.W."/>
            <person name="Tedersoo L."/>
            <person name="Vaario L.-M."/>
            <person name="Yamada A."/>
            <person name="Yan M."/>
            <person name="Wang P."/>
            <person name="Xu J."/>
            <person name="Bruns T."/>
            <person name="Baldrian P."/>
            <person name="Vilgalys R."/>
            <person name="Henrissat B."/>
            <person name="Grigoriev I.V."/>
            <person name="Hibbett D."/>
            <person name="Nagy L.G."/>
            <person name="Martin F.M."/>
        </authorList>
    </citation>
    <scope>NUCLEOTIDE SEQUENCE</scope>
    <source>
        <strain evidence="2">BED1</strain>
    </source>
</reference>
<feature type="compositionally biased region" description="Basic and acidic residues" evidence="1">
    <location>
        <begin position="87"/>
        <end position="117"/>
    </location>
</feature>
<dbReference type="AlphaFoldDB" id="A0AAD4GH48"/>
<accession>A0AAD4GH48</accession>
<evidence type="ECO:0000256" key="1">
    <source>
        <dbReference type="SAM" id="MobiDB-lite"/>
    </source>
</evidence>
<feature type="compositionally biased region" description="Basic and acidic residues" evidence="1">
    <location>
        <begin position="427"/>
        <end position="451"/>
    </location>
</feature>
<dbReference type="Proteomes" id="UP001194468">
    <property type="component" value="Unassembled WGS sequence"/>
</dbReference>
<sequence length="451" mass="50722">MAYKRVDALVKTRPDDKEMLAGGSGDMGRARALGIHAAMRPHIVEGMAESQLFAEKCTMEIADRWQEVEQQEHEEREHVKQAQVESVAKEVTEDAGRSDEDGSRKVNEDANKKDDTGKAVSAPPTRESTASGEGSRTSRVPACAKRSRIVLDDDKDDEADADPRPVKKTSGNPPTGQTCFVCTRLKIKCDKSLGWTRAQKAVEEESVVDRKGKGTAVARPTCIHRKVEDPIKLINTKEEEPPKKAQMKAAEADMADMGAEVDSQRVKLDVIKKVLGMNKKGTDIRRRQRGEIENGWEPEHDTGLKLYVQSSPDSEWMISDNSDSKGAALLPGQRYADDLLVIRMMPDRIKMYLMHHGHRLKWSNARIKWVLPRKVADNLPGLNQVGQKLKGKKKGAIYSTLKGFKHELRNRKTRNRKSKTLRRSPRVRTDGKQGWKDTRETPEHRIAKEKA</sequence>
<feature type="compositionally biased region" description="Basic residues" evidence="1">
    <location>
        <begin position="408"/>
        <end position="426"/>
    </location>
</feature>
<proteinExistence type="predicted"/>
<comment type="caution">
    <text evidence="2">The sequence shown here is derived from an EMBL/GenBank/DDBJ whole genome shotgun (WGS) entry which is preliminary data.</text>
</comment>
<keyword evidence="3" id="KW-1185">Reference proteome</keyword>
<organism evidence="2 3">
    <name type="scientific">Boletus edulis BED1</name>
    <dbReference type="NCBI Taxonomy" id="1328754"/>
    <lineage>
        <taxon>Eukaryota</taxon>
        <taxon>Fungi</taxon>
        <taxon>Dikarya</taxon>
        <taxon>Basidiomycota</taxon>
        <taxon>Agaricomycotina</taxon>
        <taxon>Agaricomycetes</taxon>
        <taxon>Agaricomycetidae</taxon>
        <taxon>Boletales</taxon>
        <taxon>Boletineae</taxon>
        <taxon>Boletaceae</taxon>
        <taxon>Boletoideae</taxon>
        <taxon>Boletus</taxon>
    </lineage>
</organism>
<protein>
    <submittedName>
        <fullName evidence="2">Uncharacterized protein</fullName>
    </submittedName>
</protein>
<dbReference type="EMBL" id="WHUW01000007">
    <property type="protein sequence ID" value="KAF8443730.1"/>
    <property type="molecule type" value="Genomic_DNA"/>
</dbReference>
<feature type="compositionally biased region" description="Basic and acidic residues" evidence="1">
    <location>
        <begin position="65"/>
        <end position="80"/>
    </location>
</feature>
<evidence type="ECO:0000313" key="2">
    <source>
        <dbReference type="EMBL" id="KAF8443730.1"/>
    </source>
</evidence>
<feature type="region of interest" description="Disordered" evidence="1">
    <location>
        <begin position="65"/>
        <end position="177"/>
    </location>
</feature>